<comment type="similarity">
    <text evidence="2 5">Belongs to the amidinotransferase family.</text>
</comment>
<comment type="pathway">
    <text evidence="1 5">Amine and polyamine biosynthesis; creatine biosynthesis; creatine from L-arginine and glycine: step 1/2.</text>
</comment>
<dbReference type="PANTHER" id="PTHR10488:SF1">
    <property type="entry name" value="GLYCINE AMIDINOTRANSFERASE, MITOCHONDRIAL"/>
    <property type="match status" value="1"/>
</dbReference>
<evidence type="ECO:0000256" key="2">
    <source>
        <dbReference type="ARBA" id="ARBA00006943"/>
    </source>
</evidence>
<comment type="caution">
    <text evidence="6">The sequence shown here is derived from an EMBL/GenBank/DDBJ whole genome shotgun (WGS) entry which is preliminary data.</text>
</comment>
<evidence type="ECO:0000256" key="3">
    <source>
        <dbReference type="ARBA" id="ARBA00022679"/>
    </source>
</evidence>
<dbReference type="EMBL" id="CAJFCJ010000017">
    <property type="protein sequence ID" value="CAD5122327.1"/>
    <property type="molecule type" value="Genomic_DNA"/>
</dbReference>
<comment type="subcellular location">
    <subcellularLocation>
        <location evidence="5">Mitochondrion inner membrane</location>
    </subcellularLocation>
</comment>
<dbReference type="CDD" id="cd21136">
    <property type="entry name" value="amidinotransferase_AGAT-like"/>
    <property type="match status" value="1"/>
</dbReference>
<reference evidence="6 7" key="1">
    <citation type="submission" date="2020-08" db="EMBL/GenBank/DDBJ databases">
        <authorList>
            <person name="Hejnol A."/>
        </authorList>
    </citation>
    <scope>NUCLEOTIDE SEQUENCE [LARGE SCALE GENOMIC DNA]</scope>
</reference>
<feature type="active site" description="Amidino-cysteine intermediate" evidence="4">
    <location>
        <position position="387"/>
    </location>
</feature>
<keyword evidence="5" id="KW-0472">Membrane</keyword>
<feature type="active site" evidence="4">
    <location>
        <position position="233"/>
    </location>
</feature>
<dbReference type="GO" id="GO:0006601">
    <property type="term" value="P:creatine biosynthetic process"/>
    <property type="evidence" value="ECO:0007669"/>
    <property type="project" value="UniProtKB-UniRule"/>
</dbReference>
<name>A0A7I8W6A0_9ANNE</name>
<gene>
    <name evidence="6" type="ORF">DGYR_LOCUS10147</name>
</gene>
<keyword evidence="5" id="KW-0999">Mitochondrion inner membrane</keyword>
<dbReference type="GO" id="GO:0015068">
    <property type="term" value="F:glycine amidinotransferase activity"/>
    <property type="evidence" value="ECO:0007669"/>
    <property type="project" value="UniProtKB-UniRule"/>
</dbReference>
<dbReference type="Proteomes" id="UP000549394">
    <property type="component" value="Unassembled WGS sequence"/>
</dbReference>
<dbReference type="GO" id="GO:0005743">
    <property type="term" value="C:mitochondrial inner membrane"/>
    <property type="evidence" value="ECO:0007669"/>
    <property type="project" value="UniProtKB-SubCell"/>
</dbReference>
<keyword evidence="5" id="KW-0496">Mitochondrion</keyword>
<feature type="active site" evidence="4">
    <location>
        <position position="282"/>
    </location>
</feature>
<accession>A0A7I8W6A0</accession>
<dbReference type="EC" id="2.1.4.1" evidence="5"/>
<dbReference type="GO" id="GO:0005758">
    <property type="term" value="C:mitochondrial intermembrane space"/>
    <property type="evidence" value="ECO:0007669"/>
    <property type="project" value="TreeGrafter"/>
</dbReference>
<keyword evidence="7" id="KW-1185">Reference proteome</keyword>
<comment type="subunit">
    <text evidence="5">Homodimer.</text>
</comment>
<dbReference type="OrthoDB" id="10264242at2759"/>
<evidence type="ECO:0000256" key="4">
    <source>
        <dbReference type="PIRSR" id="PIRSR633195-1"/>
    </source>
</evidence>
<proteinExistence type="inferred from homology"/>
<evidence type="ECO:0000313" key="6">
    <source>
        <dbReference type="EMBL" id="CAD5122327.1"/>
    </source>
</evidence>
<dbReference type="SUPFAM" id="SSF55909">
    <property type="entry name" value="Pentein"/>
    <property type="match status" value="1"/>
</dbReference>
<dbReference type="Gene3D" id="3.75.10.10">
    <property type="entry name" value="L-arginine/glycine Amidinotransferase, Chain A"/>
    <property type="match status" value="1"/>
</dbReference>
<evidence type="ECO:0000256" key="1">
    <source>
        <dbReference type="ARBA" id="ARBA00004858"/>
    </source>
</evidence>
<evidence type="ECO:0000256" key="5">
    <source>
        <dbReference type="RuleBase" id="RU367092"/>
    </source>
</evidence>
<dbReference type="UniPathway" id="UPA00104">
    <property type="reaction ID" value="UER00579"/>
</dbReference>
<comment type="catalytic activity">
    <reaction evidence="5">
        <text>L-arginine + glycine = guanidinoacetate + L-ornithine</text>
        <dbReference type="Rhea" id="RHEA:13201"/>
        <dbReference type="ChEBI" id="CHEBI:32682"/>
        <dbReference type="ChEBI" id="CHEBI:46911"/>
        <dbReference type="ChEBI" id="CHEBI:57305"/>
        <dbReference type="ChEBI" id="CHEBI:57742"/>
        <dbReference type="EC" id="2.1.4.1"/>
    </reaction>
</comment>
<evidence type="ECO:0000313" key="7">
    <source>
        <dbReference type="Proteomes" id="UP000549394"/>
    </source>
</evidence>
<dbReference type="AlphaFoldDB" id="A0A7I8W6A0"/>
<sequence>MLTAARIGNLLKGKLNLHKSSLRCLTTEAVPLTFPKPEESPVNCFNEWDPLEEVIVGRPDGAKYPKMRPEVKATLQPEWYEHMYEHENQPYPAETIEGAEKEVAHLVHILEQEGVKVRRGDLAVQWSEVEGYKTPDFTESGFTQACPRDSVIIFGNEIIESTMSWRSRYFESRPYKNLLIEYFKNGAKWTVAPKPTMSDRLYDENYPMENIELRKDLNRKGKFILTEAEPVFDAADIIRCGKDAFIQISHVTNWSGYEWLKRHLEPNFNLHWFITDDPYSWHSDGTFLPLKPGLVLKHGDKSTTVQPFFEKAGWKIISAPPPKWDPSSRFYKTGWLQINVNILMLDEKRAIVPAGSQELVKLLEENGIKSIPVVFDHAMELFGMFHCWTVDVRRRGKMQSYF</sequence>
<protein>
    <recommendedName>
        <fullName evidence="5">Glycine amidinotransferase</fullName>
        <ecNumber evidence="5">2.1.4.1</ecNumber>
    </recommendedName>
    <alternativeName>
        <fullName evidence="5">L-arginine:glycine amidinotransferase</fullName>
    </alternativeName>
</protein>
<keyword evidence="3 5" id="KW-0808">Transferase</keyword>
<organism evidence="6 7">
    <name type="scientific">Dimorphilus gyrociliatus</name>
    <dbReference type="NCBI Taxonomy" id="2664684"/>
    <lineage>
        <taxon>Eukaryota</taxon>
        <taxon>Metazoa</taxon>
        <taxon>Spiralia</taxon>
        <taxon>Lophotrochozoa</taxon>
        <taxon>Annelida</taxon>
        <taxon>Polychaeta</taxon>
        <taxon>Polychaeta incertae sedis</taxon>
        <taxon>Dinophilidae</taxon>
        <taxon>Dimorphilus</taxon>
    </lineage>
</organism>
<dbReference type="PANTHER" id="PTHR10488">
    <property type="entry name" value="GLYCINE AMIDINOTRANSFERASE, MITOCHONDRIAL"/>
    <property type="match status" value="1"/>
</dbReference>
<comment type="function">
    <text evidence="5">Catalyzes the biosynthesis of guanidinoacetate, the immediate precursor of creatine. Creatine plays a vital role in energy metabolism in muscle tissues. May play a role in embryonic and central nervous system development.</text>
</comment>
<dbReference type="InterPro" id="IPR033195">
    <property type="entry name" value="AmidinoTrfase"/>
</dbReference>